<dbReference type="GO" id="GO:0005635">
    <property type="term" value="C:nuclear envelope"/>
    <property type="evidence" value="ECO:0007669"/>
    <property type="project" value="TreeGrafter"/>
</dbReference>
<sequence>MDHLLSLHGAKERLQLFEANLMEEGSFDSVVDGCEGVFHTASPVLLESSNPQLKSNFHISNELGLRTAILPSVFWEWSYLVDFGHVSGKLYKEQIATLEKCEERYKTVFADKISEFRRACCELFGYKVNDYTPQPEISRQFVR</sequence>
<reference evidence="7" key="1">
    <citation type="submission" date="2020-08" db="EMBL/GenBank/DDBJ databases">
        <title>Plant Genome Project.</title>
        <authorList>
            <person name="Zhang R.-G."/>
        </authorList>
    </citation>
    <scope>NUCLEOTIDE SEQUENCE</scope>
    <source>
        <strain evidence="7">WSP0</strain>
        <tissue evidence="7">Leaf</tissue>
    </source>
</reference>
<dbReference type="Gene3D" id="1.20.5.170">
    <property type="match status" value="1"/>
</dbReference>
<proteinExistence type="inferred from homology"/>
<dbReference type="InterPro" id="IPR008672">
    <property type="entry name" value="Mad1"/>
</dbReference>
<dbReference type="PANTHER" id="PTHR23168">
    <property type="entry name" value="MITOTIC SPINDLE ASSEMBLY CHECKPOINT PROTEIN MAD1 MITOTIC ARREST DEFICIENT-LIKE PROTEIN 1"/>
    <property type="match status" value="1"/>
</dbReference>
<dbReference type="EMBL" id="JACTNZ010000008">
    <property type="protein sequence ID" value="KAG5537027.1"/>
    <property type="molecule type" value="Genomic_DNA"/>
</dbReference>
<evidence type="ECO:0000256" key="4">
    <source>
        <dbReference type="ARBA" id="ARBA00022776"/>
    </source>
</evidence>
<dbReference type="PANTHER" id="PTHR23168:SF0">
    <property type="entry name" value="MITOTIC SPINDLE ASSEMBLY CHECKPOINT PROTEIN MAD1"/>
    <property type="match status" value="1"/>
</dbReference>
<gene>
    <name evidence="7" type="ORF">RHGRI_024463</name>
</gene>
<evidence type="ECO:0000256" key="3">
    <source>
        <dbReference type="ARBA" id="ARBA00022618"/>
    </source>
</evidence>
<comment type="similarity">
    <text evidence="2">Belongs to the MAD1 family.</text>
</comment>
<evidence type="ECO:0000256" key="6">
    <source>
        <dbReference type="ARBA" id="ARBA00023306"/>
    </source>
</evidence>
<accession>A0AAV6J7E7</accession>
<evidence type="ECO:0008006" key="9">
    <source>
        <dbReference type="Google" id="ProtNLM"/>
    </source>
</evidence>
<keyword evidence="3" id="KW-0132">Cell division</keyword>
<dbReference type="Proteomes" id="UP000823749">
    <property type="component" value="Chromosome 8"/>
</dbReference>
<evidence type="ECO:0000256" key="1">
    <source>
        <dbReference type="ARBA" id="ARBA00004123"/>
    </source>
</evidence>
<evidence type="ECO:0000256" key="2">
    <source>
        <dbReference type="ARBA" id="ARBA00008029"/>
    </source>
</evidence>
<organism evidence="7 8">
    <name type="scientific">Rhododendron griersonianum</name>
    <dbReference type="NCBI Taxonomy" id="479676"/>
    <lineage>
        <taxon>Eukaryota</taxon>
        <taxon>Viridiplantae</taxon>
        <taxon>Streptophyta</taxon>
        <taxon>Embryophyta</taxon>
        <taxon>Tracheophyta</taxon>
        <taxon>Spermatophyta</taxon>
        <taxon>Magnoliopsida</taxon>
        <taxon>eudicotyledons</taxon>
        <taxon>Gunneridae</taxon>
        <taxon>Pentapetalae</taxon>
        <taxon>asterids</taxon>
        <taxon>Ericales</taxon>
        <taxon>Ericaceae</taxon>
        <taxon>Ericoideae</taxon>
        <taxon>Rhodoreae</taxon>
        <taxon>Rhododendron</taxon>
    </lineage>
</organism>
<keyword evidence="8" id="KW-1185">Reference proteome</keyword>
<keyword evidence="6" id="KW-0131">Cell cycle</keyword>
<dbReference type="AlphaFoldDB" id="A0AAV6J7E7"/>
<dbReference type="GO" id="GO:0000776">
    <property type="term" value="C:kinetochore"/>
    <property type="evidence" value="ECO:0007669"/>
    <property type="project" value="TreeGrafter"/>
</dbReference>
<keyword evidence="5" id="KW-0539">Nucleus</keyword>
<dbReference type="GO" id="GO:0051301">
    <property type="term" value="P:cell division"/>
    <property type="evidence" value="ECO:0007669"/>
    <property type="project" value="UniProtKB-KW"/>
</dbReference>
<dbReference type="GO" id="GO:0072686">
    <property type="term" value="C:mitotic spindle"/>
    <property type="evidence" value="ECO:0007669"/>
    <property type="project" value="TreeGrafter"/>
</dbReference>
<evidence type="ECO:0000256" key="5">
    <source>
        <dbReference type="ARBA" id="ARBA00023242"/>
    </source>
</evidence>
<evidence type="ECO:0000313" key="7">
    <source>
        <dbReference type="EMBL" id="KAG5537027.1"/>
    </source>
</evidence>
<comment type="caution">
    <text evidence="7">The sequence shown here is derived from an EMBL/GenBank/DDBJ whole genome shotgun (WGS) entry which is preliminary data.</text>
</comment>
<dbReference type="GO" id="GO:0051315">
    <property type="term" value="P:attachment of mitotic spindle microtubules to kinetochore"/>
    <property type="evidence" value="ECO:0007669"/>
    <property type="project" value="TreeGrafter"/>
</dbReference>
<evidence type="ECO:0000313" key="8">
    <source>
        <dbReference type="Proteomes" id="UP000823749"/>
    </source>
</evidence>
<dbReference type="Gene3D" id="3.40.50.720">
    <property type="entry name" value="NAD(P)-binding Rossmann-like Domain"/>
    <property type="match status" value="1"/>
</dbReference>
<protein>
    <recommendedName>
        <fullName evidence="9">3-beta hydroxysteroid dehydrogenase/isomerase domain-containing protein</fullName>
    </recommendedName>
</protein>
<dbReference type="GO" id="GO:0007094">
    <property type="term" value="P:mitotic spindle assembly checkpoint signaling"/>
    <property type="evidence" value="ECO:0007669"/>
    <property type="project" value="InterPro"/>
</dbReference>
<comment type="subcellular location">
    <subcellularLocation>
        <location evidence="1">Nucleus</location>
    </subcellularLocation>
</comment>
<name>A0AAV6J7E7_9ERIC</name>
<keyword evidence="4" id="KW-0498">Mitosis</keyword>